<protein>
    <submittedName>
        <fullName evidence="1">Uncharacterized protein</fullName>
    </submittedName>
</protein>
<dbReference type="Proteomes" id="UP000314294">
    <property type="component" value="Unassembled WGS sequence"/>
</dbReference>
<sequence>MSHSDSGGVAALATRADPEVVIKSTNSLDFYFQSVLKAPWASEATLSSMFSSGCCLEPPLQLQALQRKRSPF</sequence>
<gene>
    <name evidence="1" type="ORF">EYF80_008088</name>
</gene>
<organism evidence="1 2">
    <name type="scientific">Liparis tanakae</name>
    <name type="common">Tanaka's snailfish</name>
    <dbReference type="NCBI Taxonomy" id="230148"/>
    <lineage>
        <taxon>Eukaryota</taxon>
        <taxon>Metazoa</taxon>
        <taxon>Chordata</taxon>
        <taxon>Craniata</taxon>
        <taxon>Vertebrata</taxon>
        <taxon>Euteleostomi</taxon>
        <taxon>Actinopterygii</taxon>
        <taxon>Neopterygii</taxon>
        <taxon>Teleostei</taxon>
        <taxon>Neoteleostei</taxon>
        <taxon>Acanthomorphata</taxon>
        <taxon>Eupercaria</taxon>
        <taxon>Perciformes</taxon>
        <taxon>Cottioidei</taxon>
        <taxon>Cottales</taxon>
        <taxon>Liparidae</taxon>
        <taxon>Liparis</taxon>
    </lineage>
</organism>
<comment type="caution">
    <text evidence="1">The sequence shown here is derived from an EMBL/GenBank/DDBJ whole genome shotgun (WGS) entry which is preliminary data.</text>
</comment>
<name>A0A4Z2IWI5_9TELE</name>
<keyword evidence="2" id="KW-1185">Reference proteome</keyword>
<dbReference type="AlphaFoldDB" id="A0A4Z2IWI5"/>
<evidence type="ECO:0000313" key="1">
    <source>
        <dbReference type="EMBL" id="TNN81642.1"/>
    </source>
</evidence>
<reference evidence="1 2" key="1">
    <citation type="submission" date="2019-03" db="EMBL/GenBank/DDBJ databases">
        <title>First draft genome of Liparis tanakae, snailfish: a comprehensive survey of snailfish specific genes.</title>
        <authorList>
            <person name="Kim W."/>
            <person name="Song I."/>
            <person name="Jeong J.-H."/>
            <person name="Kim D."/>
            <person name="Kim S."/>
            <person name="Ryu S."/>
            <person name="Song J.Y."/>
            <person name="Lee S.K."/>
        </authorList>
    </citation>
    <scope>NUCLEOTIDE SEQUENCE [LARGE SCALE GENOMIC DNA]</scope>
    <source>
        <tissue evidence="1">Muscle</tissue>
    </source>
</reference>
<accession>A0A4Z2IWI5</accession>
<evidence type="ECO:0000313" key="2">
    <source>
        <dbReference type="Proteomes" id="UP000314294"/>
    </source>
</evidence>
<proteinExistence type="predicted"/>
<dbReference type="EMBL" id="SRLO01000045">
    <property type="protein sequence ID" value="TNN81642.1"/>
    <property type="molecule type" value="Genomic_DNA"/>
</dbReference>